<reference evidence="5 6" key="1">
    <citation type="submission" date="2016-10" db="EMBL/GenBank/DDBJ databases">
        <authorList>
            <person name="de Groot N.N."/>
        </authorList>
    </citation>
    <scope>NUCLEOTIDE SEQUENCE [LARGE SCALE GENOMIC DNA]</scope>
    <source>
        <strain evidence="5 6">DSM 45610</strain>
    </source>
</reference>
<protein>
    <submittedName>
        <fullName evidence="5">Siderophore synthetase component</fullName>
    </submittedName>
</protein>
<dbReference type="Pfam" id="PF04183">
    <property type="entry name" value="IucA_IucC"/>
    <property type="match status" value="1"/>
</dbReference>
<dbReference type="InterPro" id="IPR007310">
    <property type="entry name" value="Aerobactin_biosyn_IucA/IucC_N"/>
</dbReference>
<keyword evidence="6" id="KW-1185">Reference proteome</keyword>
<dbReference type="GO" id="GO:0016881">
    <property type="term" value="F:acid-amino acid ligase activity"/>
    <property type="evidence" value="ECO:0007669"/>
    <property type="project" value="UniProtKB-ARBA"/>
</dbReference>
<evidence type="ECO:0000259" key="3">
    <source>
        <dbReference type="Pfam" id="PF04183"/>
    </source>
</evidence>
<dbReference type="PANTHER" id="PTHR34384">
    <property type="entry name" value="L-2,3-DIAMINOPROPANOATE--CITRATE LIGASE"/>
    <property type="match status" value="1"/>
</dbReference>
<dbReference type="InterPro" id="IPR022770">
    <property type="entry name" value="IucA/IucC-like_C"/>
</dbReference>
<evidence type="ECO:0000313" key="6">
    <source>
        <dbReference type="Proteomes" id="UP000198534"/>
    </source>
</evidence>
<dbReference type="PANTHER" id="PTHR34384:SF5">
    <property type="entry name" value="L-2,3-DIAMINOPROPANOATE--CITRATE LIGASE"/>
    <property type="match status" value="1"/>
</dbReference>
<dbReference type="Pfam" id="PF06276">
    <property type="entry name" value="FhuF"/>
    <property type="match status" value="1"/>
</dbReference>
<dbReference type="Proteomes" id="UP000198534">
    <property type="component" value="Unassembled WGS sequence"/>
</dbReference>
<evidence type="ECO:0000256" key="2">
    <source>
        <dbReference type="ARBA" id="ARBA00007832"/>
    </source>
</evidence>
<feature type="domain" description="Aerobactin siderophore biosynthesis IucA/IucC-like C-terminal" evidence="4">
    <location>
        <begin position="421"/>
        <end position="580"/>
    </location>
</feature>
<dbReference type="InterPro" id="IPR037455">
    <property type="entry name" value="LucA/IucC-like"/>
</dbReference>
<dbReference type="EMBL" id="FNNQ01000002">
    <property type="protein sequence ID" value="SDW28072.1"/>
    <property type="molecule type" value="Genomic_DNA"/>
</dbReference>
<name>A0A1H2S8R2_9BACL</name>
<sequence length="612" mass="70720">MPRTSARQATMQSFFNCYLKEVGNYTILNQEDVSYAESPYYSILQTSPIGKAIHCPLKHHQMEFLVPLRYWSATERHLFSFPFYYRVNSATEFMSLDYVTFIALLTKELTIAQGLKEFPSDLVERIIQSCRQIESFVDARQQDQEELYGTDFHFLDAEQSLIFGHLMHPTPKSRQGLSDLEHHDYSPELKGAHPLHFFRAHLSLIREDSTTEDRATDLIKAELAADPDLSPEFKKEYCGSDEYALLPIHPQQATYLLREPHVQAWLKDGLVTDLGLQGGHWFTTSSLRTLYRPTSKFMLKVSVNIKITNSLRLNKYKELERGVEVSRIIASQIGQEMKEAHPTFQVIEDPAFLTLAHPDQEESGFEISLRVNPFQGDEGKHVSLIAGLCQDAMFDGQSRLARIIHAIAEKEQRSTSEVSMDWFRRYLDLSFEPLIWLYMRYGIALEAHQQNSLIKLVDGYPNHFYYRDNQGYYYCRSTFPELQRILPGIDEKSQTMCEDHVADERFRYYFFQNHLMGLINGFGVAGLVDEELLLSELRTRLTNHLPDNREPSTLLHSLLNDEQIPCKANLLTRVHDMDELVGPMESQSVYVRVNNPLTRGVQVKHELTSTNI</sequence>
<dbReference type="AlphaFoldDB" id="A0A1H2S8R2"/>
<organism evidence="5 6">
    <name type="scientific">Marininema mesophilum</name>
    <dbReference type="NCBI Taxonomy" id="1048340"/>
    <lineage>
        <taxon>Bacteria</taxon>
        <taxon>Bacillati</taxon>
        <taxon>Bacillota</taxon>
        <taxon>Bacilli</taxon>
        <taxon>Bacillales</taxon>
        <taxon>Thermoactinomycetaceae</taxon>
        <taxon>Marininema</taxon>
    </lineage>
</organism>
<dbReference type="STRING" id="1048340.SAMN05444487_102139"/>
<dbReference type="GO" id="GO:0019290">
    <property type="term" value="P:siderophore biosynthetic process"/>
    <property type="evidence" value="ECO:0007669"/>
    <property type="project" value="InterPro"/>
</dbReference>
<gene>
    <name evidence="5" type="ORF">SAMN05444487_102139</name>
</gene>
<comment type="pathway">
    <text evidence="1">Siderophore biosynthesis.</text>
</comment>
<accession>A0A1H2S8R2</accession>
<dbReference type="RefSeq" id="WP_091735853.1">
    <property type="nucleotide sequence ID" value="NZ_FNNQ01000002.1"/>
</dbReference>
<dbReference type="OrthoDB" id="2989563at2"/>
<comment type="similarity">
    <text evidence="2">Belongs to the IucA/IucC family.</text>
</comment>
<proteinExistence type="inferred from homology"/>
<evidence type="ECO:0000256" key="1">
    <source>
        <dbReference type="ARBA" id="ARBA00004924"/>
    </source>
</evidence>
<evidence type="ECO:0000259" key="4">
    <source>
        <dbReference type="Pfam" id="PF06276"/>
    </source>
</evidence>
<feature type="domain" description="Aerobactin siderophore biosynthesis IucA/IucC N-terminal" evidence="3">
    <location>
        <begin position="154"/>
        <end position="390"/>
    </location>
</feature>
<dbReference type="Gene3D" id="1.10.510.40">
    <property type="match status" value="1"/>
</dbReference>
<evidence type="ECO:0000313" key="5">
    <source>
        <dbReference type="EMBL" id="SDW28072.1"/>
    </source>
</evidence>